<comment type="caution">
    <text evidence="9">The sequence shown here is derived from an EMBL/GenBank/DDBJ whole genome shotgun (WGS) entry which is preliminary data.</text>
</comment>
<name>A0A0J9X758_GEOCN</name>
<dbReference type="Pfam" id="PF11710">
    <property type="entry name" value="Git3"/>
    <property type="match status" value="1"/>
</dbReference>
<feature type="transmembrane region" description="Helical" evidence="6">
    <location>
        <begin position="173"/>
        <end position="202"/>
    </location>
</feature>
<dbReference type="STRING" id="1173061.A0A0J9X758"/>
<dbReference type="SUPFAM" id="SSF81321">
    <property type="entry name" value="Family A G protein-coupled receptor-like"/>
    <property type="match status" value="1"/>
</dbReference>
<proteinExistence type="predicted"/>
<evidence type="ECO:0000256" key="6">
    <source>
        <dbReference type="SAM" id="Phobius"/>
    </source>
</evidence>
<feature type="transmembrane region" description="Helical" evidence="6">
    <location>
        <begin position="91"/>
        <end position="113"/>
    </location>
</feature>
<accession>A0A0J9X758</accession>
<gene>
    <name evidence="9" type="ORF">BN980_GECA04s02881g</name>
</gene>
<keyword evidence="3 6" id="KW-1133">Transmembrane helix</keyword>
<evidence type="ECO:0000259" key="7">
    <source>
        <dbReference type="Pfam" id="PF11710"/>
    </source>
</evidence>
<keyword evidence="2 6" id="KW-0812">Transmembrane</keyword>
<feature type="region of interest" description="Disordered" evidence="5">
    <location>
        <begin position="461"/>
        <end position="495"/>
    </location>
</feature>
<dbReference type="GO" id="GO:0004930">
    <property type="term" value="F:G protein-coupled receptor activity"/>
    <property type="evidence" value="ECO:0007669"/>
    <property type="project" value="TreeGrafter"/>
</dbReference>
<dbReference type="EMBL" id="CCBN010000004">
    <property type="protein sequence ID" value="CDO53013.1"/>
    <property type="molecule type" value="Genomic_DNA"/>
</dbReference>
<dbReference type="GO" id="GO:0007189">
    <property type="term" value="P:adenylate cyclase-activating G protein-coupled receptor signaling pathway"/>
    <property type="evidence" value="ECO:0007669"/>
    <property type="project" value="TreeGrafter"/>
</dbReference>
<dbReference type="Gene3D" id="1.20.1070.10">
    <property type="entry name" value="Rhodopsin 7-helix transmembrane proteins"/>
    <property type="match status" value="1"/>
</dbReference>
<dbReference type="InterPro" id="IPR022596">
    <property type="entry name" value="GPR1/2/3_C"/>
</dbReference>
<organism evidence="9 10">
    <name type="scientific">Geotrichum candidum</name>
    <name type="common">Oospora lactis</name>
    <name type="synonym">Dipodascus geotrichum</name>
    <dbReference type="NCBI Taxonomy" id="1173061"/>
    <lineage>
        <taxon>Eukaryota</taxon>
        <taxon>Fungi</taxon>
        <taxon>Dikarya</taxon>
        <taxon>Ascomycota</taxon>
        <taxon>Saccharomycotina</taxon>
        <taxon>Dipodascomycetes</taxon>
        <taxon>Dipodascales</taxon>
        <taxon>Dipodascaceae</taxon>
        <taxon>Geotrichum</taxon>
    </lineage>
</organism>
<comment type="subcellular location">
    <subcellularLocation>
        <location evidence="1">Membrane</location>
        <topology evidence="1">Multi-pass membrane protein</topology>
    </subcellularLocation>
</comment>
<evidence type="ECO:0000256" key="3">
    <source>
        <dbReference type="ARBA" id="ARBA00022989"/>
    </source>
</evidence>
<evidence type="ECO:0000313" key="10">
    <source>
        <dbReference type="Proteomes" id="UP000242525"/>
    </source>
</evidence>
<reference evidence="9" key="1">
    <citation type="submission" date="2014-03" db="EMBL/GenBank/DDBJ databases">
        <authorList>
            <person name="Casaregola S."/>
        </authorList>
    </citation>
    <scope>NUCLEOTIDE SEQUENCE [LARGE SCALE GENOMIC DNA]</scope>
    <source>
        <strain evidence="9">CLIB 918</strain>
    </source>
</reference>
<feature type="transmembrane region" description="Helical" evidence="6">
    <location>
        <begin position="330"/>
        <end position="349"/>
    </location>
</feature>
<feature type="transmembrane region" description="Helical" evidence="6">
    <location>
        <begin position="20"/>
        <end position="39"/>
    </location>
</feature>
<dbReference type="PANTHER" id="PTHR23112:SF37">
    <property type="entry name" value="G PROTEIN-COUPLED RECEPTOR GPR1"/>
    <property type="match status" value="1"/>
</dbReference>
<evidence type="ECO:0000313" key="9">
    <source>
        <dbReference type="EMBL" id="CDO53013.1"/>
    </source>
</evidence>
<protein>
    <submittedName>
        <fullName evidence="9">Similar to Saccharomyces cerevisiae YDL035C GPR1 Plasma membrane G protein coupled receptor (GPCR) that interacts with the heterotrimeric G protein alpha subunit,Gpa2p, and with Plc1p</fullName>
    </submittedName>
</protein>
<keyword evidence="9" id="KW-0675">Receptor</keyword>
<feature type="transmembrane region" description="Helical" evidence="6">
    <location>
        <begin position="133"/>
        <end position="153"/>
    </location>
</feature>
<dbReference type="Pfam" id="PF11970">
    <property type="entry name" value="GPR_Gpa2_C"/>
    <property type="match status" value="1"/>
</dbReference>
<evidence type="ECO:0000256" key="5">
    <source>
        <dbReference type="SAM" id="MobiDB-lite"/>
    </source>
</evidence>
<dbReference type="PANTHER" id="PTHR23112">
    <property type="entry name" value="G PROTEIN-COUPLED RECEPTOR 157-RELATED"/>
    <property type="match status" value="1"/>
</dbReference>
<dbReference type="InterPro" id="IPR023041">
    <property type="entry name" value="Glucose_rcpt_Git3-like_N"/>
</dbReference>
<keyword evidence="4 6" id="KW-0472">Membrane</keyword>
<feature type="domain" description="Glucose receptor Git3-like N-terminal" evidence="7">
    <location>
        <begin position="15"/>
        <end position="208"/>
    </location>
</feature>
<feature type="domain" description="G protein-coupled receptor GPR1/2/3 C-terminal" evidence="8">
    <location>
        <begin position="318"/>
        <end position="391"/>
    </location>
</feature>
<sequence length="538" mass="62157">MSETRTFFFEDAQEQTMRILAIVSSCLSIIAGPIAFYLYINMRKKVFRHHLILLLLMCDFCKAVVLLSYPARVLLVPPAYDNINFCQVAGFFTSAFIEGADLAVLALAIHTALLIFRKQAARSEEGGLYQYRYYIYAINFLLPILMAALAFVAQNQDGYAPQITWCYLPVKPYWYRFVLSWVPRYVVMISILSIYIAIYIYVKLEYRKVIKDYKISHTHLEKQNFMARVKTIFTIKTTTITDSLEDETVDSTEHVFHKTKNYCIIIYISILRFLSHFPGFSFLDPDRFFPAQMPDSGNSNIDSAIQTFQKDSMTEFNQRRSMIERQIRSIFLYPIAYLLLWTTPFMVHILNYKHPKLFGSYYWICATASFMRPFNCVVDTTVFCIREKPWRDREERVFTKAHFTNIKAWFLRLLNPSKQQVGHNQSVIAASNTVSSNPTTFCNKQSWELLQVRCNDGSVSGQSVNPPSYMTVQSPEGPIETTSIQHTSSKSGFPKIQPDNLNLRMSQEDGPFASTARRVEFSDGADSEGEIDLLEFLR</sequence>
<evidence type="ECO:0000256" key="4">
    <source>
        <dbReference type="ARBA" id="ARBA00023136"/>
    </source>
</evidence>
<dbReference type="GO" id="GO:0005886">
    <property type="term" value="C:plasma membrane"/>
    <property type="evidence" value="ECO:0007669"/>
    <property type="project" value="TreeGrafter"/>
</dbReference>
<dbReference type="OrthoDB" id="5368598at2759"/>
<dbReference type="AlphaFoldDB" id="A0A0J9X758"/>
<feature type="compositionally biased region" description="Polar residues" evidence="5">
    <location>
        <begin position="461"/>
        <end position="491"/>
    </location>
</feature>
<keyword evidence="10" id="KW-1185">Reference proteome</keyword>
<feature type="transmembrane region" description="Helical" evidence="6">
    <location>
        <begin position="51"/>
        <end position="71"/>
    </location>
</feature>
<evidence type="ECO:0000259" key="8">
    <source>
        <dbReference type="Pfam" id="PF11970"/>
    </source>
</evidence>
<evidence type="ECO:0000256" key="1">
    <source>
        <dbReference type="ARBA" id="ARBA00004141"/>
    </source>
</evidence>
<evidence type="ECO:0000256" key="2">
    <source>
        <dbReference type="ARBA" id="ARBA00022692"/>
    </source>
</evidence>
<dbReference type="Proteomes" id="UP000242525">
    <property type="component" value="Unassembled WGS sequence"/>
</dbReference>